<dbReference type="InterPro" id="IPR058353">
    <property type="entry name" value="DUF8040"/>
</dbReference>
<feature type="domain" description="DUF8040" evidence="1">
    <location>
        <begin position="1"/>
        <end position="50"/>
    </location>
</feature>
<evidence type="ECO:0000259" key="1">
    <source>
        <dbReference type="Pfam" id="PF26138"/>
    </source>
</evidence>
<protein>
    <recommendedName>
        <fullName evidence="1">DUF8040 domain-containing protein</fullName>
    </recommendedName>
</protein>
<gene>
    <name evidence="2" type="ORF">ACMD2_25342</name>
</gene>
<reference evidence="2 3" key="1">
    <citation type="journal article" date="2016" name="DNA Res.">
        <title>The draft genome of MD-2 pineapple using hybrid error correction of long reads.</title>
        <authorList>
            <person name="Redwan R.M."/>
            <person name="Saidin A."/>
            <person name="Kumar S.V."/>
        </authorList>
    </citation>
    <scope>NUCLEOTIDE SEQUENCE [LARGE SCALE GENOMIC DNA]</scope>
    <source>
        <strain evidence="3">cv. MD2</strain>
        <tissue evidence="2">Leaf</tissue>
    </source>
</reference>
<comment type="caution">
    <text evidence="2">The sequence shown here is derived from an EMBL/GenBank/DDBJ whole genome shotgun (WGS) entry which is preliminary data.</text>
</comment>
<evidence type="ECO:0000313" key="2">
    <source>
        <dbReference type="EMBL" id="OAY78134.1"/>
    </source>
</evidence>
<evidence type="ECO:0000313" key="3">
    <source>
        <dbReference type="Proteomes" id="UP000092600"/>
    </source>
</evidence>
<sequence length="142" mass="15339">MYVQEVLEGHEERCKREFRMETHVFKALVKCLKDKRLISDTKYVSVEEQIKRLSNGSENTHPRREMGCLSDIARRGVRGARQDRGKKMAAEVSAAAAAAEVIVTLAVVACEMCAAAAVAREMAATAAAGEMAAAVAEILGGD</sequence>
<proteinExistence type="predicted"/>
<dbReference type="Pfam" id="PF26138">
    <property type="entry name" value="DUF8040"/>
    <property type="match status" value="1"/>
</dbReference>
<accession>A0A199VM32</accession>
<dbReference type="AlphaFoldDB" id="A0A199VM32"/>
<organism evidence="2 3">
    <name type="scientific">Ananas comosus</name>
    <name type="common">Pineapple</name>
    <name type="synonym">Ananas ananas</name>
    <dbReference type="NCBI Taxonomy" id="4615"/>
    <lineage>
        <taxon>Eukaryota</taxon>
        <taxon>Viridiplantae</taxon>
        <taxon>Streptophyta</taxon>
        <taxon>Embryophyta</taxon>
        <taxon>Tracheophyta</taxon>
        <taxon>Spermatophyta</taxon>
        <taxon>Magnoliopsida</taxon>
        <taxon>Liliopsida</taxon>
        <taxon>Poales</taxon>
        <taxon>Bromeliaceae</taxon>
        <taxon>Bromelioideae</taxon>
        <taxon>Ananas</taxon>
    </lineage>
</organism>
<name>A0A199VM32_ANACO</name>
<dbReference type="EMBL" id="LSRQ01001363">
    <property type="protein sequence ID" value="OAY78134.1"/>
    <property type="molecule type" value="Genomic_DNA"/>
</dbReference>
<dbReference type="Proteomes" id="UP000092600">
    <property type="component" value="Unassembled WGS sequence"/>
</dbReference>